<proteinExistence type="predicted"/>
<reference evidence="1" key="1">
    <citation type="submission" date="2020-05" db="EMBL/GenBank/DDBJ databases">
        <authorList>
            <person name="Chiriac C."/>
            <person name="Salcher M."/>
            <person name="Ghai R."/>
            <person name="Kavagutti S V."/>
        </authorList>
    </citation>
    <scope>NUCLEOTIDE SEQUENCE</scope>
</reference>
<organism evidence="1">
    <name type="scientific">freshwater metagenome</name>
    <dbReference type="NCBI Taxonomy" id="449393"/>
    <lineage>
        <taxon>unclassified sequences</taxon>
        <taxon>metagenomes</taxon>
        <taxon>ecological metagenomes</taxon>
    </lineage>
</organism>
<protein>
    <submittedName>
        <fullName evidence="1">Unannotated protein</fullName>
    </submittedName>
</protein>
<name>A0A6J6Z2H5_9ZZZZ</name>
<dbReference type="InterPro" id="IPR008972">
    <property type="entry name" value="Cupredoxin"/>
</dbReference>
<dbReference type="SUPFAM" id="SSF49503">
    <property type="entry name" value="Cupredoxins"/>
    <property type="match status" value="1"/>
</dbReference>
<dbReference type="Gene3D" id="2.60.40.420">
    <property type="entry name" value="Cupredoxins - blue copper proteins"/>
    <property type="match status" value="1"/>
</dbReference>
<accession>A0A6J6Z2H5</accession>
<dbReference type="AlphaFoldDB" id="A0A6J6Z2H5"/>
<evidence type="ECO:0000313" key="1">
    <source>
        <dbReference type="EMBL" id="CAB4814653.1"/>
    </source>
</evidence>
<dbReference type="EMBL" id="CAFAAI010000373">
    <property type="protein sequence ID" value="CAB4814653.1"/>
    <property type="molecule type" value="Genomic_DNA"/>
</dbReference>
<gene>
    <name evidence="1" type="ORF">UFOPK2992_01810</name>
</gene>
<sequence>MTATLEDWRVAARKGDVLSTTATYDSSRASWYESMGIMIVWMADTLNAADTLAAADPFTTAVDGPGELTHGHLAENDNHGGGVDTKYKYVDASQLPSQPAASPIDISDFIYAQGDMLRADPIPTVQAGGTITYNNVDAPLENGEWHTITACKAPCTGATGIAYPLADADISFDSGQLGDAGPPTAGRVTWSTPSDLPPGTYTYFCRIHPVMRGAFRIS</sequence>